<evidence type="ECO:0000259" key="1">
    <source>
        <dbReference type="Pfam" id="PF13614"/>
    </source>
</evidence>
<dbReference type="SUPFAM" id="SSF52540">
    <property type="entry name" value="P-loop containing nucleoside triphosphate hydrolases"/>
    <property type="match status" value="1"/>
</dbReference>
<dbReference type="EMBL" id="CP002214">
    <property type="protein sequence ID" value="ADO59463.1"/>
    <property type="molecule type" value="Genomic_DNA"/>
</dbReference>
<dbReference type="KEGG" id="ppm:PPSC2_27750"/>
<proteinExistence type="predicted"/>
<geneLocation type="plasmid" evidence="2 3">
    <name>pSC2</name>
</geneLocation>
<dbReference type="Gene3D" id="3.40.50.300">
    <property type="entry name" value="P-loop containing nucleotide triphosphate hydrolases"/>
    <property type="match status" value="1"/>
</dbReference>
<dbReference type="PATRIC" id="fig|886882.15.peg.5880"/>
<evidence type="ECO:0000313" key="3">
    <source>
        <dbReference type="Proteomes" id="UP000006868"/>
    </source>
</evidence>
<name>E3EKD6_PAEPS</name>
<keyword evidence="2" id="KW-0614">Plasmid</keyword>
<dbReference type="AlphaFoldDB" id="E3EKD6"/>
<reference evidence="2 3" key="1">
    <citation type="journal article" date="2011" name="J. Bacteriol.">
        <title>Complete genome sequence of Paenibacillus polymyxa SC2, a strain of plant growth-promoting Rhizobacterium with broad-spectrum antimicrobial activity.</title>
        <authorList>
            <person name="Ma M."/>
            <person name="Wang C."/>
            <person name="Ding Y."/>
            <person name="Li L."/>
            <person name="Shen D."/>
            <person name="Jiang X."/>
            <person name="Guan D."/>
            <person name="Cao F."/>
            <person name="Chen H."/>
            <person name="Feng R."/>
            <person name="Wang X."/>
            <person name="Ge Y."/>
            <person name="Yao L."/>
            <person name="Bing X."/>
            <person name="Yang X."/>
            <person name="Li J."/>
            <person name="Du B."/>
        </authorList>
    </citation>
    <scope>NUCLEOTIDE SEQUENCE [LARGE SCALE GENOMIC DNA]</scope>
    <source>
        <strain evidence="2 3">SC2</strain>
        <plasmid evidence="3">pSC2</plasmid>
    </source>
</reference>
<gene>
    <name evidence="2" type="ORF">PPSC2_27750</name>
</gene>
<evidence type="ECO:0000313" key="2">
    <source>
        <dbReference type="EMBL" id="ADO59463.1"/>
    </source>
</evidence>
<dbReference type="InterPro" id="IPR027417">
    <property type="entry name" value="P-loop_NTPase"/>
</dbReference>
<dbReference type="Pfam" id="PF13614">
    <property type="entry name" value="AAA_31"/>
    <property type="match status" value="1"/>
</dbReference>
<dbReference type="RefSeq" id="WP_013385877.1">
    <property type="nucleotide sequence ID" value="NC_014628.2"/>
</dbReference>
<protein>
    <recommendedName>
        <fullName evidence="1">AAA domain-containing protein</fullName>
    </recommendedName>
</protein>
<accession>E3EKD6</accession>
<dbReference type="HOGENOM" id="CLU_1123366_0_0_9"/>
<sequence>MSGKVYAIMSVVQGNGAKYVATNLAKSLRRNGKKEMFKKVLLIDFDFDNPCLAYEFVKEDDTHGIDNLLAHLNSSGLNETVFSENVIRTTLDVDVLRGTRFIGKVKRFSSFEIESILEVARKLYEVVIVVISPKANNAGTVYTLFEADQVILVLRNNHANLLKVDGVLRVVNQYHKSEHPTLVIYNMKNMASKVDVNDKLKNSLLDLKVVGVLEYDEQSTDNLDLQKKESIFAAKPINTKIFAEIGQQLA</sequence>
<organism evidence="2 3">
    <name type="scientific">Paenibacillus polymyxa (strain SC2)</name>
    <name type="common">Bacillus polymyxa</name>
    <dbReference type="NCBI Taxonomy" id="886882"/>
    <lineage>
        <taxon>Bacteria</taxon>
        <taxon>Bacillati</taxon>
        <taxon>Bacillota</taxon>
        <taxon>Bacilli</taxon>
        <taxon>Bacillales</taxon>
        <taxon>Paenibacillaceae</taxon>
        <taxon>Paenibacillus</taxon>
    </lineage>
</organism>
<dbReference type="InterPro" id="IPR025669">
    <property type="entry name" value="AAA_dom"/>
</dbReference>
<dbReference type="Proteomes" id="UP000006868">
    <property type="component" value="Plasmid pSC2"/>
</dbReference>
<feature type="domain" description="AAA" evidence="1">
    <location>
        <begin position="5"/>
        <end position="182"/>
    </location>
</feature>